<name>A0A7J5USN2_9MICO</name>
<evidence type="ECO:0000313" key="4">
    <source>
        <dbReference type="EMBL" id="KAE8765280.1"/>
    </source>
</evidence>
<sequence length="354" mass="37613">MAEDAGAQEGGPVDRGQQRRRRARRALLIVVGIVVVLVAGLAGVAAYLQARIDASIERIDDPFAPLTNRPDRVASGAGPVNILVLGSDSRISAGEPSQWAAGAQRTDTMMVVQISGDREHAYVMSIPRDSWVEIPGHGQNKINAAYSFGGPSLMIQTVENLTGIRIDHFAIADFESFAALTDELGGVEITMPNGLDNTGVALPPGTHTLDGEQALAYARQRHGVPGGDLGRVQRQQNWMRSILQAVYRADRLADPVGLTRLLQTVGQTVAVDEGFTMGKMRNLAVSMRDIRPNDLVFMTAPNLGTGRSPDGAQSIVLLDEGRFGALCNALAADSVANYLEVNPGAVVTLGDDVA</sequence>
<evidence type="ECO:0000313" key="5">
    <source>
        <dbReference type="Proteomes" id="UP000451860"/>
    </source>
</evidence>
<dbReference type="InterPro" id="IPR004474">
    <property type="entry name" value="LytR_CpsA_psr"/>
</dbReference>
<keyword evidence="2" id="KW-0812">Transmembrane</keyword>
<evidence type="ECO:0000256" key="1">
    <source>
        <dbReference type="ARBA" id="ARBA00006068"/>
    </source>
</evidence>
<accession>A0A7J5USN2</accession>
<evidence type="ECO:0000259" key="3">
    <source>
        <dbReference type="Pfam" id="PF03816"/>
    </source>
</evidence>
<comment type="similarity">
    <text evidence="1">Belongs to the LytR/CpsA/Psr (LCP) family.</text>
</comment>
<dbReference type="InterPro" id="IPR050922">
    <property type="entry name" value="LytR/CpsA/Psr_CW_biosynth"/>
</dbReference>
<dbReference type="NCBIfam" id="TIGR00350">
    <property type="entry name" value="lytR_cpsA_psr"/>
    <property type="match status" value="1"/>
</dbReference>
<dbReference type="Proteomes" id="UP000451860">
    <property type="component" value="Unassembled WGS sequence"/>
</dbReference>
<dbReference type="AlphaFoldDB" id="A0A7J5USN2"/>
<keyword evidence="2" id="KW-0472">Membrane</keyword>
<keyword evidence="2" id="KW-1133">Transmembrane helix</keyword>
<evidence type="ECO:0000256" key="2">
    <source>
        <dbReference type="SAM" id="Phobius"/>
    </source>
</evidence>
<protein>
    <submittedName>
        <fullName evidence="4">LytR family transcriptional regulator</fullName>
    </submittedName>
</protein>
<dbReference type="EMBL" id="WHJE01000013">
    <property type="protein sequence ID" value="KAE8765280.1"/>
    <property type="molecule type" value="Genomic_DNA"/>
</dbReference>
<gene>
    <name evidence="4" type="ORF">GB883_04915</name>
</gene>
<proteinExistence type="inferred from homology"/>
<dbReference type="PANTHER" id="PTHR33392:SF6">
    <property type="entry name" value="POLYISOPRENYL-TEICHOIC ACID--PEPTIDOGLYCAN TEICHOIC ACID TRANSFERASE TAGU"/>
    <property type="match status" value="1"/>
</dbReference>
<reference evidence="4 5" key="1">
    <citation type="submission" date="2019-10" db="EMBL/GenBank/DDBJ databases">
        <title>Georgenia wutianyii sp. nov. and Georgenia yuyongxinii sp. nov. isolated from plateau pika (Ochotona curzoniae) in the Qinghai-Tibet plateau of China.</title>
        <authorList>
            <person name="Tian Z."/>
        </authorList>
    </citation>
    <scope>NUCLEOTIDE SEQUENCE [LARGE SCALE GENOMIC DNA]</scope>
    <source>
        <strain evidence="4 5">DSM 21501</strain>
    </source>
</reference>
<keyword evidence="5" id="KW-1185">Reference proteome</keyword>
<dbReference type="OrthoDB" id="9782542at2"/>
<dbReference type="PANTHER" id="PTHR33392">
    <property type="entry name" value="POLYISOPRENYL-TEICHOIC ACID--PEPTIDOGLYCAN TEICHOIC ACID TRANSFERASE TAGU"/>
    <property type="match status" value="1"/>
</dbReference>
<dbReference type="Pfam" id="PF03816">
    <property type="entry name" value="LytR_cpsA_psr"/>
    <property type="match status" value="1"/>
</dbReference>
<feature type="domain" description="Cell envelope-related transcriptional attenuator" evidence="3">
    <location>
        <begin position="105"/>
        <end position="246"/>
    </location>
</feature>
<organism evidence="4 5">
    <name type="scientific">Georgenia thermotolerans</name>
    <dbReference type="NCBI Taxonomy" id="527326"/>
    <lineage>
        <taxon>Bacteria</taxon>
        <taxon>Bacillati</taxon>
        <taxon>Actinomycetota</taxon>
        <taxon>Actinomycetes</taxon>
        <taxon>Micrococcales</taxon>
        <taxon>Bogoriellaceae</taxon>
        <taxon>Georgenia</taxon>
    </lineage>
</organism>
<comment type="caution">
    <text evidence="4">The sequence shown here is derived from an EMBL/GenBank/DDBJ whole genome shotgun (WGS) entry which is preliminary data.</text>
</comment>
<dbReference type="Gene3D" id="3.40.630.190">
    <property type="entry name" value="LCP protein"/>
    <property type="match status" value="1"/>
</dbReference>
<feature type="transmembrane region" description="Helical" evidence="2">
    <location>
        <begin position="26"/>
        <end position="48"/>
    </location>
</feature>